<evidence type="ECO:0000259" key="3">
    <source>
        <dbReference type="Pfam" id="PF20151"/>
    </source>
</evidence>
<comment type="caution">
    <text evidence="4">The sequence shown here is derived from an EMBL/GenBank/DDBJ whole genome shotgun (WGS) entry which is preliminary data.</text>
</comment>
<keyword evidence="5" id="KW-1185">Reference proteome</keyword>
<dbReference type="EMBL" id="MU157847">
    <property type="protein sequence ID" value="KAF9529227.1"/>
    <property type="molecule type" value="Genomic_DNA"/>
</dbReference>
<evidence type="ECO:0000313" key="5">
    <source>
        <dbReference type="Proteomes" id="UP000807306"/>
    </source>
</evidence>
<accession>A0A9P6EI12</accession>
<gene>
    <name evidence="4" type="ORF">CPB83DRAFT_852894</name>
</gene>
<evidence type="ECO:0000256" key="2">
    <source>
        <dbReference type="SAM" id="Phobius"/>
    </source>
</evidence>
<feature type="transmembrane region" description="Helical" evidence="2">
    <location>
        <begin position="180"/>
        <end position="203"/>
    </location>
</feature>
<dbReference type="InterPro" id="IPR045340">
    <property type="entry name" value="DUF6533"/>
</dbReference>
<feature type="compositionally biased region" description="Polar residues" evidence="1">
    <location>
        <begin position="362"/>
        <end position="373"/>
    </location>
</feature>
<proteinExistence type="predicted"/>
<name>A0A9P6EI12_9AGAR</name>
<evidence type="ECO:0000313" key="4">
    <source>
        <dbReference type="EMBL" id="KAF9529227.1"/>
    </source>
</evidence>
<feature type="transmembrane region" description="Helical" evidence="2">
    <location>
        <begin position="139"/>
        <end position="160"/>
    </location>
</feature>
<dbReference type="AlphaFoldDB" id="A0A9P6EI12"/>
<feature type="transmembrane region" description="Helical" evidence="2">
    <location>
        <begin position="247"/>
        <end position="268"/>
    </location>
</feature>
<feature type="compositionally biased region" description="Basic and acidic residues" evidence="1">
    <location>
        <begin position="338"/>
        <end position="355"/>
    </location>
</feature>
<feature type="transmembrane region" description="Helical" evidence="2">
    <location>
        <begin position="76"/>
        <end position="98"/>
    </location>
</feature>
<organism evidence="4 5">
    <name type="scientific">Crepidotus variabilis</name>
    <dbReference type="NCBI Taxonomy" id="179855"/>
    <lineage>
        <taxon>Eukaryota</taxon>
        <taxon>Fungi</taxon>
        <taxon>Dikarya</taxon>
        <taxon>Basidiomycota</taxon>
        <taxon>Agaricomycotina</taxon>
        <taxon>Agaricomycetes</taxon>
        <taxon>Agaricomycetidae</taxon>
        <taxon>Agaricales</taxon>
        <taxon>Agaricineae</taxon>
        <taxon>Crepidotaceae</taxon>
        <taxon>Crepidotus</taxon>
    </lineage>
</organism>
<keyword evidence="2" id="KW-1133">Transmembrane helix</keyword>
<dbReference type="OrthoDB" id="2637653at2759"/>
<evidence type="ECO:0000256" key="1">
    <source>
        <dbReference type="SAM" id="MobiDB-lite"/>
    </source>
</evidence>
<sequence>MSPVLALEPPSGGTIPIYGPFKDPNFAAGAQAVNRSSVAALAFLVWDILITFDDEVEYIWPRKWTFPKFTYFGARYLPMMVQTSILLIGSELTPIFHFTSHDCFIWQVFQGVSASTIVVIVDSILILRIFALYHDNRTIRILVCVFFTLEVVGIVVGLALALPGITYDDVCLVVGVPPALIIYGASSIIFQMILFFLNVFKFVKAIRSGWGNVPLVKLLMRDGTWAFILLFFVYVSQIGLYGLKNSAYAGVLYGWLLTSFSFCGYRILMNLNSMANGERPRAIPPPNGPPHTAPTNTNIEFTTRLFSSDPNTDISDNTHLEFNELSPISEPRRLRLDHHYPHRPSNRDQYIEHQPRTHKMVATSQISTMDLPQ</sequence>
<feature type="transmembrane region" description="Helical" evidence="2">
    <location>
        <begin position="104"/>
        <end position="127"/>
    </location>
</feature>
<dbReference type="Proteomes" id="UP000807306">
    <property type="component" value="Unassembled WGS sequence"/>
</dbReference>
<keyword evidence="2" id="KW-0472">Membrane</keyword>
<dbReference type="Pfam" id="PF20151">
    <property type="entry name" value="DUF6533"/>
    <property type="match status" value="1"/>
</dbReference>
<feature type="region of interest" description="Disordered" evidence="1">
    <location>
        <begin position="338"/>
        <end position="373"/>
    </location>
</feature>
<protein>
    <recommendedName>
        <fullName evidence="3">DUF6533 domain-containing protein</fullName>
    </recommendedName>
</protein>
<keyword evidence="2" id="KW-0812">Transmembrane</keyword>
<reference evidence="4" key="1">
    <citation type="submission" date="2020-11" db="EMBL/GenBank/DDBJ databases">
        <authorList>
            <consortium name="DOE Joint Genome Institute"/>
            <person name="Ahrendt S."/>
            <person name="Riley R."/>
            <person name="Andreopoulos W."/>
            <person name="Labutti K."/>
            <person name="Pangilinan J."/>
            <person name="Ruiz-Duenas F.J."/>
            <person name="Barrasa J.M."/>
            <person name="Sanchez-Garcia M."/>
            <person name="Camarero S."/>
            <person name="Miyauchi S."/>
            <person name="Serrano A."/>
            <person name="Linde D."/>
            <person name="Babiker R."/>
            <person name="Drula E."/>
            <person name="Ayuso-Fernandez I."/>
            <person name="Pacheco R."/>
            <person name="Padilla G."/>
            <person name="Ferreira P."/>
            <person name="Barriuso J."/>
            <person name="Kellner H."/>
            <person name="Castanera R."/>
            <person name="Alfaro M."/>
            <person name="Ramirez L."/>
            <person name="Pisabarro A.G."/>
            <person name="Kuo A."/>
            <person name="Tritt A."/>
            <person name="Lipzen A."/>
            <person name="He G."/>
            <person name="Yan M."/>
            <person name="Ng V."/>
            <person name="Cullen D."/>
            <person name="Martin F."/>
            <person name="Rosso M.-N."/>
            <person name="Henrissat B."/>
            <person name="Hibbett D."/>
            <person name="Martinez A.T."/>
            <person name="Grigoriev I.V."/>
        </authorList>
    </citation>
    <scope>NUCLEOTIDE SEQUENCE</scope>
    <source>
        <strain evidence="4">CBS 506.95</strain>
    </source>
</reference>
<feature type="transmembrane region" description="Helical" evidence="2">
    <location>
        <begin position="224"/>
        <end position="241"/>
    </location>
</feature>
<feature type="domain" description="DUF6533" evidence="3">
    <location>
        <begin position="37"/>
        <end position="80"/>
    </location>
</feature>